<dbReference type="Proteomes" id="UP000467385">
    <property type="component" value="Chromosome"/>
</dbReference>
<protein>
    <submittedName>
        <fullName evidence="2">Uncharacterized protein</fullName>
    </submittedName>
</protein>
<dbReference type="AlphaFoldDB" id="A0A7I7Y655"/>
<feature type="compositionally biased region" description="Low complexity" evidence="1">
    <location>
        <begin position="51"/>
        <end position="63"/>
    </location>
</feature>
<evidence type="ECO:0000313" key="3">
    <source>
        <dbReference type="Proteomes" id="UP000467385"/>
    </source>
</evidence>
<name>A0A7I7Y655_9MYCO</name>
<evidence type="ECO:0000256" key="1">
    <source>
        <dbReference type="SAM" id="MobiDB-lite"/>
    </source>
</evidence>
<gene>
    <name evidence="2" type="ORF">MCNS_02020</name>
</gene>
<feature type="region of interest" description="Disordered" evidence="1">
    <location>
        <begin position="1"/>
        <end position="69"/>
    </location>
</feature>
<keyword evidence="3" id="KW-1185">Reference proteome</keyword>
<organism evidence="2 3">
    <name type="scientific">Mycobacterium conspicuum</name>
    <dbReference type="NCBI Taxonomy" id="44010"/>
    <lineage>
        <taxon>Bacteria</taxon>
        <taxon>Bacillati</taxon>
        <taxon>Actinomycetota</taxon>
        <taxon>Actinomycetes</taxon>
        <taxon>Mycobacteriales</taxon>
        <taxon>Mycobacteriaceae</taxon>
        <taxon>Mycobacterium</taxon>
    </lineage>
</organism>
<accession>A0A7I7Y655</accession>
<reference evidence="2 3" key="1">
    <citation type="journal article" date="2019" name="Emerg. Microbes Infect.">
        <title>Comprehensive subspecies identification of 175 nontuberculous mycobacteria species based on 7547 genomic profiles.</title>
        <authorList>
            <person name="Matsumoto Y."/>
            <person name="Kinjo T."/>
            <person name="Motooka D."/>
            <person name="Nabeya D."/>
            <person name="Jung N."/>
            <person name="Uechi K."/>
            <person name="Horii T."/>
            <person name="Iida T."/>
            <person name="Fujita J."/>
            <person name="Nakamura S."/>
        </authorList>
    </citation>
    <scope>NUCLEOTIDE SEQUENCE [LARGE SCALE GENOMIC DNA]</scope>
    <source>
        <strain evidence="2 3">JCM 14738</strain>
    </source>
</reference>
<dbReference type="EMBL" id="AP022613">
    <property type="protein sequence ID" value="BBZ37139.1"/>
    <property type="molecule type" value="Genomic_DNA"/>
</dbReference>
<evidence type="ECO:0000313" key="2">
    <source>
        <dbReference type="EMBL" id="BBZ37139.1"/>
    </source>
</evidence>
<sequence length="69" mass="6814">MDGSGGGRRSPVGRSKAVNGRRQPAVPADGGNGGKAQRAAGMVDPAGGGRVAATAGRRVGPAGYKRGRW</sequence>
<proteinExistence type="predicted"/>